<dbReference type="STRING" id="1802056.A2954_02570"/>
<dbReference type="SUPFAM" id="SSF81301">
    <property type="entry name" value="Nucleotidyltransferase"/>
    <property type="match status" value="1"/>
</dbReference>
<evidence type="ECO:0000313" key="2">
    <source>
        <dbReference type="Proteomes" id="UP000177698"/>
    </source>
</evidence>
<name>A0A1F7IEX5_9BACT</name>
<dbReference type="InterPro" id="IPR043519">
    <property type="entry name" value="NT_sf"/>
</dbReference>
<dbReference type="Proteomes" id="UP000177698">
    <property type="component" value="Unassembled WGS sequence"/>
</dbReference>
<organism evidence="1 2">
    <name type="scientific">Candidatus Roizmanbacteria bacterium RIFCSPLOWO2_01_FULL_37_12</name>
    <dbReference type="NCBI Taxonomy" id="1802056"/>
    <lineage>
        <taxon>Bacteria</taxon>
        <taxon>Candidatus Roizmaniibacteriota</taxon>
    </lineage>
</organism>
<sequence>MNDFYQKYLTDKSFQLLTDLKKKYKFVLIGGWAVYFYTKALKSKDIDIIIDFFELEKIKKDFPLEKNERLKKYQIKLEEIDVDIYLPFYSELGIPAQDIIKNTANIQGFTLPKIEILLISKVTAYKSRKASIKGQKDLIDIVSLIASENFDFSYFKNLIKNYNLNTNLELLKEIFTITKEIPELNFNQHGFSKLKKDILENL</sequence>
<proteinExistence type="predicted"/>
<protein>
    <submittedName>
        <fullName evidence="1">Uncharacterized protein</fullName>
    </submittedName>
</protein>
<reference evidence="1 2" key="1">
    <citation type="journal article" date="2016" name="Nat. Commun.">
        <title>Thousands of microbial genomes shed light on interconnected biogeochemical processes in an aquifer system.</title>
        <authorList>
            <person name="Anantharaman K."/>
            <person name="Brown C.T."/>
            <person name="Hug L.A."/>
            <person name="Sharon I."/>
            <person name="Castelle C.J."/>
            <person name="Probst A.J."/>
            <person name="Thomas B.C."/>
            <person name="Singh A."/>
            <person name="Wilkins M.J."/>
            <person name="Karaoz U."/>
            <person name="Brodie E.L."/>
            <person name="Williams K.H."/>
            <person name="Hubbard S.S."/>
            <person name="Banfield J.F."/>
        </authorList>
    </citation>
    <scope>NUCLEOTIDE SEQUENCE [LARGE SCALE GENOMIC DNA]</scope>
</reference>
<dbReference type="Gene3D" id="3.30.460.40">
    <property type="match status" value="1"/>
</dbReference>
<dbReference type="EMBL" id="MGAG01000008">
    <property type="protein sequence ID" value="OGK41910.1"/>
    <property type="molecule type" value="Genomic_DNA"/>
</dbReference>
<comment type="caution">
    <text evidence="1">The sequence shown here is derived from an EMBL/GenBank/DDBJ whole genome shotgun (WGS) entry which is preliminary data.</text>
</comment>
<evidence type="ECO:0000313" key="1">
    <source>
        <dbReference type="EMBL" id="OGK41910.1"/>
    </source>
</evidence>
<gene>
    <name evidence="1" type="ORF">A2954_02570</name>
</gene>
<accession>A0A1F7IEX5</accession>
<dbReference type="AlphaFoldDB" id="A0A1F7IEX5"/>